<dbReference type="Proteomes" id="UP001060215">
    <property type="component" value="Chromosome 7"/>
</dbReference>
<name>A0ACC0H3Q7_9ERIC</name>
<proteinExistence type="predicted"/>
<evidence type="ECO:0000313" key="2">
    <source>
        <dbReference type="Proteomes" id="UP001060215"/>
    </source>
</evidence>
<dbReference type="EMBL" id="CM045764">
    <property type="protein sequence ID" value="KAI8006491.1"/>
    <property type="molecule type" value="Genomic_DNA"/>
</dbReference>
<gene>
    <name evidence="1" type="ORF">LOK49_LG07G03289</name>
</gene>
<evidence type="ECO:0000313" key="1">
    <source>
        <dbReference type="EMBL" id="KAI8006491.1"/>
    </source>
</evidence>
<reference evidence="1 2" key="1">
    <citation type="journal article" date="2022" name="Plant J.">
        <title>Chromosome-level genome of Camellia lanceoleosa provides a valuable resource for understanding genome evolution and self-incompatibility.</title>
        <authorList>
            <person name="Gong W."/>
            <person name="Xiao S."/>
            <person name="Wang L."/>
            <person name="Liao Z."/>
            <person name="Chang Y."/>
            <person name="Mo W."/>
            <person name="Hu G."/>
            <person name="Li W."/>
            <person name="Zhao G."/>
            <person name="Zhu H."/>
            <person name="Hu X."/>
            <person name="Ji K."/>
            <person name="Xiang X."/>
            <person name="Song Q."/>
            <person name="Yuan D."/>
            <person name="Jin S."/>
            <person name="Zhang L."/>
        </authorList>
    </citation>
    <scope>NUCLEOTIDE SEQUENCE [LARGE SCALE GENOMIC DNA]</scope>
    <source>
        <strain evidence="1">SQ_2022a</strain>
    </source>
</reference>
<sequence>MLKYLVSSSGTLKNLEEITVSYCREFAELFENASSSQSSEDLLEHAISSQTLVPSCIVSNLRIMKLKNLPELMTLCGQHQSWQHLEILEVINCNQIKKFPFTTQNANAIKEIRGELQWWNDLEWDDEDTESSLQQYFNPCWCRRYMLSRLLKKFTCLSLC</sequence>
<comment type="caution">
    <text evidence="1">The sequence shown here is derived from an EMBL/GenBank/DDBJ whole genome shotgun (WGS) entry which is preliminary data.</text>
</comment>
<accession>A0ACC0H3Q7</accession>
<protein>
    <submittedName>
        <fullName evidence="1">Disease resistance protein</fullName>
    </submittedName>
</protein>
<organism evidence="1 2">
    <name type="scientific">Camellia lanceoleosa</name>
    <dbReference type="NCBI Taxonomy" id="1840588"/>
    <lineage>
        <taxon>Eukaryota</taxon>
        <taxon>Viridiplantae</taxon>
        <taxon>Streptophyta</taxon>
        <taxon>Embryophyta</taxon>
        <taxon>Tracheophyta</taxon>
        <taxon>Spermatophyta</taxon>
        <taxon>Magnoliopsida</taxon>
        <taxon>eudicotyledons</taxon>
        <taxon>Gunneridae</taxon>
        <taxon>Pentapetalae</taxon>
        <taxon>asterids</taxon>
        <taxon>Ericales</taxon>
        <taxon>Theaceae</taxon>
        <taxon>Camellia</taxon>
    </lineage>
</organism>
<keyword evidence="2" id="KW-1185">Reference proteome</keyword>